<dbReference type="PANTHER" id="PTHR12558">
    <property type="entry name" value="CELL DIVISION CYCLE 16,23,27"/>
    <property type="match status" value="1"/>
</dbReference>
<organism evidence="3 4">
    <name type="scientific">Luteimonas yindakuii</name>
    <dbReference type="NCBI Taxonomy" id="2565782"/>
    <lineage>
        <taxon>Bacteria</taxon>
        <taxon>Pseudomonadati</taxon>
        <taxon>Pseudomonadota</taxon>
        <taxon>Gammaproteobacteria</taxon>
        <taxon>Lysobacterales</taxon>
        <taxon>Lysobacteraceae</taxon>
        <taxon>Luteimonas</taxon>
    </lineage>
</organism>
<feature type="repeat" description="TPR" evidence="1">
    <location>
        <begin position="511"/>
        <end position="544"/>
    </location>
</feature>
<dbReference type="InterPro" id="IPR011990">
    <property type="entry name" value="TPR-like_helical_dom_sf"/>
</dbReference>
<name>A0A4Z1RM11_9GAMM</name>
<dbReference type="PROSITE" id="PS50005">
    <property type="entry name" value="TPR"/>
    <property type="match status" value="1"/>
</dbReference>
<dbReference type="EMBL" id="SPUH01000001">
    <property type="protein sequence ID" value="TKS54621.1"/>
    <property type="molecule type" value="Genomic_DNA"/>
</dbReference>
<dbReference type="Pfam" id="PF13432">
    <property type="entry name" value="TPR_16"/>
    <property type="match status" value="2"/>
</dbReference>
<dbReference type="SUPFAM" id="SSF48452">
    <property type="entry name" value="TPR-like"/>
    <property type="match status" value="2"/>
</dbReference>
<dbReference type="InterPro" id="IPR019734">
    <property type="entry name" value="TPR_rpt"/>
</dbReference>
<feature type="signal peptide" evidence="2">
    <location>
        <begin position="1"/>
        <end position="21"/>
    </location>
</feature>
<dbReference type="PANTHER" id="PTHR12558:SF13">
    <property type="entry name" value="CELL DIVISION CYCLE PROTEIN 27 HOMOLOG"/>
    <property type="match status" value="1"/>
</dbReference>
<protein>
    <submittedName>
        <fullName evidence="3">Tetratricopeptide repeat protein</fullName>
    </submittedName>
</protein>
<dbReference type="AlphaFoldDB" id="A0A4Z1RM11"/>
<proteinExistence type="predicted"/>
<evidence type="ECO:0000256" key="2">
    <source>
        <dbReference type="SAM" id="SignalP"/>
    </source>
</evidence>
<dbReference type="RefSeq" id="WP_134673982.1">
    <property type="nucleotide sequence ID" value="NZ_SPUH01000001.1"/>
</dbReference>
<dbReference type="Gene3D" id="1.25.40.10">
    <property type="entry name" value="Tetratricopeptide repeat domain"/>
    <property type="match status" value="3"/>
</dbReference>
<feature type="chain" id="PRO_5021384306" evidence="2">
    <location>
        <begin position="22"/>
        <end position="558"/>
    </location>
</feature>
<keyword evidence="4" id="KW-1185">Reference proteome</keyword>
<accession>A0A4Z1RM11</accession>
<evidence type="ECO:0000313" key="3">
    <source>
        <dbReference type="EMBL" id="TKS54621.1"/>
    </source>
</evidence>
<dbReference type="Pfam" id="PF13181">
    <property type="entry name" value="TPR_8"/>
    <property type="match status" value="1"/>
</dbReference>
<dbReference type="Proteomes" id="UP000298681">
    <property type="component" value="Unassembled WGS sequence"/>
</dbReference>
<sequence>MPDWSRSALRTAAFIVAFALAAGPAAAREPAPGELLGATMAAEFALQAGRLDEAADAYLRAARAAPDDPALSERATRIALLANDDERAGEALALWKRSAPSTLAMRGIEATWLLRTGRERVARRQLVALLADPDPAGWRHALAAISAGHREPEGAARLVRRLVDAGAIPDDLQAWLAFGGLSQQLGGDISARILAEVMQRFPDEPRVALLRASKLRTDGDLEGAREALARVEDQARLSPELRLAIAAEYDALGAPAESARVMAIGPQDTRSYGLRASLLVKAEDREALGALYAELREQAASPDPGWRLMLGQIAEYLERHEDALEWYASVPGGEPRRVARLRTAKVLHDLGRHDDAFAALRALQGDAAVDDELRRDAYLLEAELHKADDRLDAEADAYARGLGAHPDDGALLYSRALMWERRDDIPRAEADLRRILVMEPENVAALNALGYTLADRTDRYREALELIDRARVAEPDNAAIVDSYGWVLHRLGRNAEALVELRRAWTLMRDPEVAAHVAQVLWEMGRQDEAREYFRKAKELDPDNRSLRRALESTGAEP</sequence>
<comment type="caution">
    <text evidence="3">The sequence shown here is derived from an EMBL/GenBank/DDBJ whole genome shotgun (WGS) entry which is preliminary data.</text>
</comment>
<dbReference type="SMART" id="SM00028">
    <property type="entry name" value="TPR"/>
    <property type="match status" value="5"/>
</dbReference>
<keyword evidence="1" id="KW-0802">TPR repeat</keyword>
<keyword evidence="2" id="KW-0732">Signal</keyword>
<evidence type="ECO:0000313" key="4">
    <source>
        <dbReference type="Proteomes" id="UP000298681"/>
    </source>
</evidence>
<gene>
    <name evidence="3" type="ORF">E4582_07550</name>
</gene>
<reference evidence="3 4" key="1">
    <citation type="submission" date="2019-01" db="EMBL/GenBank/DDBJ databases">
        <authorList>
            <person name="Zhang S."/>
        </authorList>
    </citation>
    <scope>NUCLEOTIDE SEQUENCE [LARGE SCALE GENOMIC DNA]</scope>
    <source>
        <strain evidence="3 4">1626</strain>
    </source>
</reference>
<evidence type="ECO:0000256" key="1">
    <source>
        <dbReference type="PROSITE-ProRule" id="PRU00339"/>
    </source>
</evidence>